<evidence type="ECO:0000259" key="1">
    <source>
        <dbReference type="Pfam" id="PF03459"/>
    </source>
</evidence>
<gene>
    <name evidence="2" type="ORF">LOKO_02710</name>
</gene>
<feature type="domain" description="Transport-associated OB type 1" evidence="1">
    <location>
        <begin position="47"/>
        <end position="95"/>
    </location>
</feature>
<dbReference type="InterPro" id="IPR005116">
    <property type="entry name" value="Transp-assoc_OB_typ1"/>
</dbReference>
<dbReference type="Pfam" id="PF03459">
    <property type="entry name" value="TOBE"/>
    <property type="match status" value="1"/>
</dbReference>
<keyword evidence="3" id="KW-1185">Reference proteome</keyword>
<evidence type="ECO:0000313" key="3">
    <source>
        <dbReference type="Proteomes" id="UP000063387"/>
    </source>
</evidence>
<accession>A0A120JWD7</accession>
<evidence type="ECO:0000313" key="2">
    <source>
        <dbReference type="EMBL" id="AMD01763.1"/>
    </source>
</evidence>
<name>A0A120JWD7_9GAMM</name>
<dbReference type="PATRIC" id="fig|507626.3.peg.2704"/>
<proteinExistence type="predicted"/>
<organism evidence="2 3">
    <name type="scientific">Halomonas chromatireducens</name>
    <dbReference type="NCBI Taxonomy" id="507626"/>
    <lineage>
        <taxon>Bacteria</taxon>
        <taxon>Pseudomonadati</taxon>
        <taxon>Pseudomonadota</taxon>
        <taxon>Gammaproteobacteria</taxon>
        <taxon>Oceanospirillales</taxon>
        <taxon>Halomonadaceae</taxon>
        <taxon>Halomonas</taxon>
    </lineage>
</organism>
<dbReference type="Proteomes" id="UP000063387">
    <property type="component" value="Chromosome"/>
</dbReference>
<dbReference type="KEGG" id="hco:LOKO_02710"/>
<dbReference type="InterPro" id="IPR012340">
    <property type="entry name" value="NA-bd_OB-fold"/>
</dbReference>
<protein>
    <submittedName>
        <fullName evidence="2">TOBE domain protein</fullName>
    </submittedName>
</protein>
<dbReference type="STRING" id="507626.LOKO_02710"/>
<dbReference type="SUPFAM" id="SSF50331">
    <property type="entry name" value="MOP-like"/>
    <property type="match status" value="1"/>
</dbReference>
<sequence length="108" mass="11494">MVGFMGLPSMNFITASLGGGAGQYRLRIVTEGEEALVLPWPVSRETPARVSVAEPTGADILLRLPLGDGEVTARVGPKCTVMPGARLNLRVDMGRAVLFDSQSEQRLA</sequence>
<dbReference type="AlphaFoldDB" id="A0A120JWD7"/>
<dbReference type="InterPro" id="IPR008995">
    <property type="entry name" value="Mo/tungstate-bd_C_term_dom"/>
</dbReference>
<reference evidence="2 3" key="1">
    <citation type="journal article" date="2016" name="Genome Announc.">
        <title>Draft Genome Sequence of 'Halomonas chromatireducens' Strain AGD 8-3, a Haloalkaliphilic Chromate- and Selenite-Reducing Gammaproteobacterium.</title>
        <authorList>
            <person name="Sharko F.S."/>
            <person name="Shapovalova A.A."/>
            <person name="Tsygankova S.V."/>
            <person name="Komova A.V."/>
            <person name="Boulygina E.S."/>
            <person name="Teslyuk A.B."/>
            <person name="Gotovtsev P.M."/>
            <person name="Namsaraev Z.B."/>
            <person name="Khijniak T.V."/>
            <person name="Nedoluzhko A.V."/>
            <person name="Vasilov R.G."/>
        </authorList>
    </citation>
    <scope>NUCLEOTIDE SEQUENCE [LARGE SCALE GENOMIC DNA]</scope>
    <source>
        <strain evidence="2 3">AGD 8-3</strain>
    </source>
</reference>
<reference evidence="2 3" key="2">
    <citation type="submission" date="2016-02" db="EMBL/GenBank/DDBJ databases">
        <authorList>
            <person name="Wen L."/>
            <person name="He K."/>
            <person name="Yang H."/>
        </authorList>
    </citation>
    <scope>NUCLEOTIDE SEQUENCE [LARGE SCALE GENOMIC DNA]</scope>
    <source>
        <strain evidence="2 3">AGD 8-3</strain>
    </source>
</reference>
<dbReference type="EMBL" id="CP014226">
    <property type="protein sequence ID" value="AMD01763.1"/>
    <property type="molecule type" value="Genomic_DNA"/>
</dbReference>
<dbReference type="Gene3D" id="2.40.50.140">
    <property type="entry name" value="Nucleic acid-binding proteins"/>
    <property type="match status" value="1"/>
</dbReference>